<keyword evidence="3" id="KW-1185">Reference proteome</keyword>
<dbReference type="PANTHER" id="PTHR46950">
    <property type="entry name" value="MAGNESIUM TRANSPORTER CORA-LIKE FAMILY PROTEIN"/>
    <property type="match status" value="1"/>
</dbReference>
<reference evidence="2" key="1">
    <citation type="submission" date="2020-10" db="EMBL/GenBank/DDBJ databases">
        <authorList>
            <person name="Han B."/>
            <person name="Lu T."/>
            <person name="Zhao Q."/>
            <person name="Huang X."/>
            <person name="Zhao Y."/>
        </authorList>
    </citation>
    <scope>NUCLEOTIDE SEQUENCE</scope>
</reference>
<name>A0A811SI70_9POAL</name>
<dbReference type="OrthoDB" id="1931410at2759"/>
<evidence type="ECO:0000313" key="3">
    <source>
        <dbReference type="Proteomes" id="UP000604825"/>
    </source>
</evidence>
<organism evidence="2 3">
    <name type="scientific">Miscanthus lutarioriparius</name>
    <dbReference type="NCBI Taxonomy" id="422564"/>
    <lineage>
        <taxon>Eukaryota</taxon>
        <taxon>Viridiplantae</taxon>
        <taxon>Streptophyta</taxon>
        <taxon>Embryophyta</taxon>
        <taxon>Tracheophyta</taxon>
        <taxon>Spermatophyta</taxon>
        <taxon>Magnoliopsida</taxon>
        <taxon>Liliopsida</taxon>
        <taxon>Poales</taxon>
        <taxon>Poaceae</taxon>
        <taxon>PACMAD clade</taxon>
        <taxon>Panicoideae</taxon>
        <taxon>Andropogonodae</taxon>
        <taxon>Andropogoneae</taxon>
        <taxon>Saccharinae</taxon>
        <taxon>Miscanthus</taxon>
    </lineage>
</organism>
<keyword evidence="1" id="KW-1133">Transmembrane helix</keyword>
<accession>A0A811SI70</accession>
<keyword evidence="1" id="KW-0812">Transmembrane</keyword>
<evidence type="ECO:0000313" key="2">
    <source>
        <dbReference type="EMBL" id="CAD6341856.1"/>
    </source>
</evidence>
<gene>
    <name evidence="2" type="ORF">NCGR_LOCUS65954</name>
</gene>
<dbReference type="EMBL" id="CAJGYO010000328">
    <property type="protein sequence ID" value="CAD6341856.1"/>
    <property type="molecule type" value="Genomic_DNA"/>
</dbReference>
<protein>
    <submittedName>
        <fullName evidence="2">Uncharacterized protein</fullName>
    </submittedName>
</protein>
<comment type="caution">
    <text evidence="2">The sequence shown here is derived from an EMBL/GenBank/DDBJ whole genome shotgun (WGS) entry which is preliminary data.</text>
</comment>
<dbReference type="Proteomes" id="UP000604825">
    <property type="component" value="Unassembled WGS sequence"/>
</dbReference>
<keyword evidence="1" id="KW-0472">Membrane</keyword>
<dbReference type="PANTHER" id="PTHR46950:SF2">
    <property type="entry name" value="MAGNESIUM TRANSPORTER CORA-LIKE FAMILY PROTEIN"/>
    <property type="match status" value="1"/>
</dbReference>
<dbReference type="AlphaFoldDB" id="A0A811SI70"/>
<sequence>MQSTVRAWLQDKSLRITHNLTIFGLLLIVAGNIYFGLKNPISDQQVQLRKLELQQLVSMFQHDAETHAKVREGVLIRNDLPPRAADLIYDQGDYYFNDSPMEVRIHCS</sequence>
<proteinExistence type="predicted"/>
<evidence type="ECO:0000256" key="1">
    <source>
        <dbReference type="SAM" id="Phobius"/>
    </source>
</evidence>
<feature type="transmembrane region" description="Helical" evidence="1">
    <location>
        <begin position="20"/>
        <end position="37"/>
    </location>
</feature>